<comment type="caution">
    <text evidence="1">The sequence shown here is derived from an EMBL/GenBank/DDBJ whole genome shotgun (WGS) entry which is preliminary data.</text>
</comment>
<dbReference type="Proteomes" id="UP000535890">
    <property type="component" value="Unassembled WGS sequence"/>
</dbReference>
<dbReference type="RefSeq" id="WP_179794304.1">
    <property type="nucleotide sequence ID" value="NZ_BAABHP010000021.1"/>
</dbReference>
<name>A0A7Y9DWD6_9PSEU</name>
<dbReference type="AlphaFoldDB" id="A0A7Y9DWD6"/>
<sequence>MEIDGIEVLESTEDHGYSWRWDDPRGFESEILWDRQIGYLTLGTRVPPGGWTHSTLDSDRWGHARTVYEARDVVERYVTRTTAKPD</sequence>
<protein>
    <submittedName>
        <fullName evidence="1">Uncharacterized protein</fullName>
    </submittedName>
</protein>
<accession>A0A7Y9DWD6</accession>
<gene>
    <name evidence="1" type="ORF">BJ983_002762</name>
</gene>
<organism evidence="1 2">
    <name type="scientific">Actinomycetospora corticicola</name>
    <dbReference type="NCBI Taxonomy" id="663602"/>
    <lineage>
        <taxon>Bacteria</taxon>
        <taxon>Bacillati</taxon>
        <taxon>Actinomycetota</taxon>
        <taxon>Actinomycetes</taxon>
        <taxon>Pseudonocardiales</taxon>
        <taxon>Pseudonocardiaceae</taxon>
        <taxon>Actinomycetospora</taxon>
    </lineage>
</organism>
<reference evidence="1 2" key="1">
    <citation type="submission" date="2020-07" db="EMBL/GenBank/DDBJ databases">
        <title>Sequencing the genomes of 1000 actinobacteria strains.</title>
        <authorList>
            <person name="Klenk H.-P."/>
        </authorList>
    </citation>
    <scope>NUCLEOTIDE SEQUENCE [LARGE SCALE GENOMIC DNA]</scope>
    <source>
        <strain evidence="1 2">DSM 45772</strain>
    </source>
</reference>
<keyword evidence="2" id="KW-1185">Reference proteome</keyword>
<evidence type="ECO:0000313" key="1">
    <source>
        <dbReference type="EMBL" id="NYD36660.1"/>
    </source>
</evidence>
<evidence type="ECO:0000313" key="2">
    <source>
        <dbReference type="Proteomes" id="UP000535890"/>
    </source>
</evidence>
<dbReference type="EMBL" id="JACCBN010000001">
    <property type="protein sequence ID" value="NYD36660.1"/>
    <property type="molecule type" value="Genomic_DNA"/>
</dbReference>
<proteinExistence type="predicted"/>